<dbReference type="RefSeq" id="WP_098459334.1">
    <property type="nucleotide sequence ID" value="NZ_PDJC01000001.1"/>
</dbReference>
<dbReference type="PROSITE" id="PS51186">
    <property type="entry name" value="GNAT"/>
    <property type="match status" value="1"/>
</dbReference>
<dbReference type="AlphaFoldDB" id="A0A2A9CNR4"/>
<name>A0A2A9CNR4_9ACTN</name>
<keyword evidence="1 4" id="KW-0808">Transferase</keyword>
<evidence type="ECO:0000259" key="3">
    <source>
        <dbReference type="PROSITE" id="PS51186"/>
    </source>
</evidence>
<comment type="caution">
    <text evidence="4">The sequence shown here is derived from an EMBL/GenBank/DDBJ whole genome shotgun (WGS) entry which is preliminary data.</text>
</comment>
<dbReference type="InterPro" id="IPR050832">
    <property type="entry name" value="Bact_Acetyltransf"/>
</dbReference>
<gene>
    <name evidence="4" type="ORF">ATK74_0245</name>
</gene>
<organism evidence="4 5">
    <name type="scientific">Propionicimonas paludicola</name>
    <dbReference type="NCBI Taxonomy" id="185243"/>
    <lineage>
        <taxon>Bacteria</taxon>
        <taxon>Bacillati</taxon>
        <taxon>Actinomycetota</taxon>
        <taxon>Actinomycetes</taxon>
        <taxon>Propionibacteriales</taxon>
        <taxon>Nocardioidaceae</taxon>
        <taxon>Propionicimonas</taxon>
    </lineage>
</organism>
<dbReference type="InterPro" id="IPR000182">
    <property type="entry name" value="GNAT_dom"/>
</dbReference>
<dbReference type="EMBL" id="PDJC01000001">
    <property type="protein sequence ID" value="PFG15725.1"/>
    <property type="molecule type" value="Genomic_DNA"/>
</dbReference>
<sequence length="167" mass="17868">MLTFGDLSEAEAPAVQALLESNPGYTERVSGRPPAPGDGLEVLLDGPPDLTPGQKHCFGAWLDATLVGVVDVLQSWPNQQTAHVGLLLVHGAHEGEGIGRALHDYTLSQVRGWEGVDTLRLGIVETNAAAAEPFWSKLGYRPTGRVVPFIEGPVKTTVAVWTRPLED</sequence>
<proteinExistence type="predicted"/>
<evidence type="ECO:0000313" key="4">
    <source>
        <dbReference type="EMBL" id="PFG15725.1"/>
    </source>
</evidence>
<dbReference type="CDD" id="cd04301">
    <property type="entry name" value="NAT_SF"/>
    <property type="match status" value="1"/>
</dbReference>
<dbReference type="OrthoDB" id="7992078at2"/>
<keyword evidence="2" id="KW-0012">Acyltransferase</keyword>
<accession>A0A2A9CNR4</accession>
<dbReference type="InterPro" id="IPR016181">
    <property type="entry name" value="Acyl_CoA_acyltransferase"/>
</dbReference>
<evidence type="ECO:0000256" key="1">
    <source>
        <dbReference type="ARBA" id="ARBA00022679"/>
    </source>
</evidence>
<feature type="domain" description="N-acetyltransferase" evidence="3">
    <location>
        <begin position="2"/>
        <end position="166"/>
    </location>
</feature>
<dbReference type="Gene3D" id="3.40.630.30">
    <property type="match status" value="1"/>
</dbReference>
<keyword evidence="5" id="KW-1185">Reference proteome</keyword>
<evidence type="ECO:0000313" key="5">
    <source>
        <dbReference type="Proteomes" id="UP000226079"/>
    </source>
</evidence>
<dbReference type="Proteomes" id="UP000226079">
    <property type="component" value="Unassembled WGS sequence"/>
</dbReference>
<dbReference type="GO" id="GO:0016747">
    <property type="term" value="F:acyltransferase activity, transferring groups other than amino-acyl groups"/>
    <property type="evidence" value="ECO:0007669"/>
    <property type="project" value="InterPro"/>
</dbReference>
<dbReference type="SUPFAM" id="SSF55729">
    <property type="entry name" value="Acyl-CoA N-acyltransferases (Nat)"/>
    <property type="match status" value="1"/>
</dbReference>
<evidence type="ECO:0000256" key="2">
    <source>
        <dbReference type="ARBA" id="ARBA00023315"/>
    </source>
</evidence>
<dbReference type="Pfam" id="PF00583">
    <property type="entry name" value="Acetyltransf_1"/>
    <property type="match status" value="1"/>
</dbReference>
<dbReference type="PANTHER" id="PTHR43877">
    <property type="entry name" value="AMINOALKYLPHOSPHONATE N-ACETYLTRANSFERASE-RELATED-RELATED"/>
    <property type="match status" value="1"/>
</dbReference>
<protein>
    <submittedName>
        <fullName evidence="4">Acetyltransferase (GNAT) family protein</fullName>
    </submittedName>
</protein>
<reference evidence="4 5" key="1">
    <citation type="submission" date="2017-10" db="EMBL/GenBank/DDBJ databases">
        <title>Sequencing the genomes of 1000 actinobacteria strains.</title>
        <authorList>
            <person name="Klenk H.-P."/>
        </authorList>
    </citation>
    <scope>NUCLEOTIDE SEQUENCE [LARGE SCALE GENOMIC DNA]</scope>
    <source>
        <strain evidence="4 5">DSM 15597</strain>
    </source>
</reference>